<proteinExistence type="predicted"/>
<dbReference type="Proteomes" id="UP000807370">
    <property type="component" value="Unassembled WGS sequence"/>
</dbReference>
<keyword evidence="1" id="KW-0175">Coiled coil</keyword>
<comment type="caution">
    <text evidence="2">The sequence shown here is derived from an EMBL/GenBank/DDBJ whole genome shotgun (WGS) entry which is preliminary data.</text>
</comment>
<evidence type="ECO:0000256" key="1">
    <source>
        <dbReference type="SAM" id="Coils"/>
    </source>
</evidence>
<name>A0ABS0PSW3_9BRAD</name>
<organism evidence="2 3">
    <name type="scientific">Bradyrhizobium agreste</name>
    <dbReference type="NCBI Taxonomy" id="2751811"/>
    <lineage>
        <taxon>Bacteria</taxon>
        <taxon>Pseudomonadati</taxon>
        <taxon>Pseudomonadota</taxon>
        <taxon>Alphaproteobacteria</taxon>
        <taxon>Hyphomicrobiales</taxon>
        <taxon>Nitrobacteraceae</taxon>
        <taxon>Bradyrhizobium</taxon>
    </lineage>
</organism>
<reference evidence="2 3" key="1">
    <citation type="submission" date="2020-07" db="EMBL/GenBank/DDBJ databases">
        <title>Bradyrhizobium diversity isolated from nodules of indigenous legumes of Western Australia.</title>
        <authorList>
            <person name="Klepa M.S."/>
        </authorList>
    </citation>
    <scope>NUCLEOTIDE SEQUENCE [LARGE SCALE GENOMIC DNA]</scope>
    <source>
        <strain evidence="2 3">CNPSo 4010</strain>
    </source>
</reference>
<evidence type="ECO:0000313" key="2">
    <source>
        <dbReference type="EMBL" id="MBH5400289.1"/>
    </source>
</evidence>
<keyword evidence="3" id="KW-1185">Reference proteome</keyword>
<accession>A0ABS0PSW3</accession>
<feature type="coiled-coil region" evidence="1">
    <location>
        <begin position="42"/>
        <end position="69"/>
    </location>
</feature>
<gene>
    <name evidence="2" type="ORF">HZZ13_21185</name>
</gene>
<protein>
    <submittedName>
        <fullName evidence="2">Uncharacterized protein</fullName>
    </submittedName>
</protein>
<dbReference type="RefSeq" id="WP_197961479.1">
    <property type="nucleotide sequence ID" value="NZ_JACCHP010000014.1"/>
</dbReference>
<evidence type="ECO:0000313" key="3">
    <source>
        <dbReference type="Proteomes" id="UP000807370"/>
    </source>
</evidence>
<dbReference type="EMBL" id="JACCHP010000014">
    <property type="protein sequence ID" value="MBH5400289.1"/>
    <property type="molecule type" value="Genomic_DNA"/>
</dbReference>
<sequence length="102" mass="11565">MAESDPQEDVAKVASHTLAHLRSLDRKMDLVLETQGRHPERLGRLERDVAEVRRDLTEIKGDIALLENKTLTAQTEILSLLHRIEQSTVPAIDQFEDMPPSQ</sequence>